<dbReference type="OrthoDB" id="548178at2759"/>
<comment type="subcellular location">
    <subcellularLocation>
        <location evidence="1">Nucleus</location>
    </subcellularLocation>
</comment>
<protein>
    <submittedName>
        <fullName evidence="3">Integrator complex subunit 9</fullName>
    </submittedName>
</protein>
<gene>
    <name evidence="3" type="ORF">TSOC_009572</name>
</gene>
<dbReference type="PANTHER" id="PTHR46094:SF1">
    <property type="entry name" value="INTEGRATOR COMPLEX SUBUNIT 9"/>
    <property type="match status" value="1"/>
</dbReference>
<name>A0A2J7ZVJ7_9CHLO</name>
<keyword evidence="2" id="KW-0539">Nucleus</keyword>
<evidence type="ECO:0000256" key="2">
    <source>
        <dbReference type="ARBA" id="ARBA00023242"/>
    </source>
</evidence>
<dbReference type="InterPro" id="IPR036866">
    <property type="entry name" value="RibonucZ/Hydroxyglut_hydro"/>
</dbReference>
<dbReference type="PANTHER" id="PTHR46094">
    <property type="entry name" value="INTEGRATOR COMPLEX SUBUNIT 9"/>
    <property type="match status" value="1"/>
</dbReference>
<keyword evidence="4" id="KW-1185">Reference proteome</keyword>
<dbReference type="GO" id="GO:0032039">
    <property type="term" value="C:integrator complex"/>
    <property type="evidence" value="ECO:0007669"/>
    <property type="project" value="InterPro"/>
</dbReference>
<sequence length="545" mass="56726">MPSSADLGLQLPPHQEALLGGCWVRRASWQAVRHCLDRVRPVRYGQVVALDSYELTAVPYPSGSGFGHAVWQISDGAERCRTVLYMPDAAPTHPFAPPLPLEAVRQPDALLLGPHMLAPPHHPPHPHHHHQQQQYAATRPPLQRIKELVLRAVVGGGSVLIPVHATGEAWELLEALSSSLASADLASVPLLTVGARARTSLALGCVSLEALAPERQAAVYRPQHPFAFDALIRSGRLVAASSLRDAAVQRCLQQLPQQPAVLLAAADSLLCPEGPALELLLRLGPDPRNLLLLPTAAPPAALRGIRHLYDGAAAAAASSSGAAGAAVAGEAAGAPSAPPRPPPEPLRMRVEHVPLRGSGAFPGPSPAALLDPPLPALARESVVPYGWLHQVRCPLPRNVVGALVAPELLHKLQWAAAGPGLQCARLNCLLVFRGGAWHADPVPGSATSADSVAAAVAADSGGGVAADQLLLAAVGRPAVGGVLESLAAHGITRVEVAAEAEATRVSLCGTDAELTLRPGGAHIATACPLLRHLITECLLKQLRVL</sequence>
<dbReference type="Gene3D" id="3.40.50.10890">
    <property type="match status" value="1"/>
</dbReference>
<dbReference type="SUPFAM" id="SSF56281">
    <property type="entry name" value="Metallo-hydrolase/oxidoreductase"/>
    <property type="match status" value="1"/>
</dbReference>
<comment type="caution">
    <text evidence="3">The sequence shown here is derived from an EMBL/GenBank/DDBJ whole genome shotgun (WGS) entry which is preliminary data.</text>
</comment>
<reference evidence="3 4" key="1">
    <citation type="journal article" date="2017" name="Mol. Biol. Evol.">
        <title>The 4-celled Tetrabaena socialis nuclear genome reveals the essential components for genetic control of cell number at the origin of multicellularity in the volvocine lineage.</title>
        <authorList>
            <person name="Featherston J."/>
            <person name="Arakaki Y."/>
            <person name="Hanschen E.R."/>
            <person name="Ferris P.J."/>
            <person name="Michod R.E."/>
            <person name="Olson B.J.S.C."/>
            <person name="Nozaki H."/>
            <person name="Durand P.M."/>
        </authorList>
    </citation>
    <scope>NUCLEOTIDE SEQUENCE [LARGE SCALE GENOMIC DNA]</scope>
    <source>
        <strain evidence="3 4">NIES-571</strain>
    </source>
</reference>
<dbReference type="Proteomes" id="UP000236333">
    <property type="component" value="Unassembled WGS sequence"/>
</dbReference>
<evidence type="ECO:0000313" key="3">
    <source>
        <dbReference type="EMBL" id="PNH04279.1"/>
    </source>
</evidence>
<proteinExistence type="predicted"/>
<dbReference type="InterPro" id="IPR027074">
    <property type="entry name" value="Integrator_9su"/>
</dbReference>
<evidence type="ECO:0000313" key="4">
    <source>
        <dbReference type="Proteomes" id="UP000236333"/>
    </source>
</evidence>
<accession>A0A2J7ZVJ7</accession>
<dbReference type="EMBL" id="PGGS01000404">
    <property type="protein sequence ID" value="PNH04279.1"/>
    <property type="molecule type" value="Genomic_DNA"/>
</dbReference>
<organism evidence="3 4">
    <name type="scientific">Tetrabaena socialis</name>
    <dbReference type="NCBI Taxonomy" id="47790"/>
    <lineage>
        <taxon>Eukaryota</taxon>
        <taxon>Viridiplantae</taxon>
        <taxon>Chlorophyta</taxon>
        <taxon>core chlorophytes</taxon>
        <taxon>Chlorophyceae</taxon>
        <taxon>CS clade</taxon>
        <taxon>Chlamydomonadales</taxon>
        <taxon>Tetrabaenaceae</taxon>
        <taxon>Tetrabaena</taxon>
    </lineage>
</organism>
<dbReference type="AlphaFoldDB" id="A0A2J7ZVJ7"/>
<evidence type="ECO:0000256" key="1">
    <source>
        <dbReference type="ARBA" id="ARBA00004123"/>
    </source>
</evidence>
<dbReference type="GO" id="GO:0034472">
    <property type="term" value="P:snRNA 3'-end processing"/>
    <property type="evidence" value="ECO:0007669"/>
    <property type="project" value="TreeGrafter"/>
</dbReference>